<dbReference type="PANTHER" id="PTHR31321:SF73">
    <property type="entry name" value="PECTINESTERASE 14-RELATED"/>
    <property type="match status" value="1"/>
</dbReference>
<evidence type="ECO:0000256" key="9">
    <source>
        <dbReference type="ARBA" id="ARBA00023085"/>
    </source>
</evidence>
<dbReference type="Gene3D" id="2.160.20.10">
    <property type="entry name" value="Single-stranded right-handed beta-helix, Pectin lyase-like"/>
    <property type="match status" value="1"/>
</dbReference>
<dbReference type="AlphaFoldDB" id="A0A178VXI4"/>
<feature type="signal peptide" evidence="15">
    <location>
        <begin position="1"/>
        <end position="19"/>
    </location>
</feature>
<comment type="function">
    <text evidence="13">Acts in the modification of cell walls via demethylesterification of cell wall pectin.</text>
</comment>
<protein>
    <recommendedName>
        <fullName evidence="4 15">Pectinesterase</fullName>
        <ecNumber evidence="4 15">3.1.1.11</ecNumber>
    </recommendedName>
</protein>
<dbReference type="InterPro" id="IPR012334">
    <property type="entry name" value="Pectin_lyas_fold"/>
</dbReference>
<feature type="domain" description="Pectinesterase catalytic" evidence="16">
    <location>
        <begin position="47"/>
        <end position="333"/>
    </location>
</feature>
<sequence length="336" mass="37351">MSIMLFFILFLSIISPIESVDQRIHHPSKCDHLSKFPTKGFTMVLKVSLNGCGRFKRVQDAIDASIGSSQSKTLILIDFGIYRERVIVHENKNNLVVQGMGYSRTSIEWNNTTASSNGTFSSFSVAVFGEKFTAYNISFKNTAPAPNPGAVDAQAVALKVVGDKAAFYGCGFYGNQDTLLDQEGRHFFKGCFIEGSIDFIFGNGRSLYEDCTLHSIAKENTIGCITANGKDTLKDRTGFVFVNCKITGSARVWLGRAWRPYARVIFSKTYMSRVVSLDGWNDMGDPKTQRTVYYGEHRCYGPGANHSKRVTYAKLLSDVEAAPFTNISFIDGEEWL</sequence>
<evidence type="ECO:0000256" key="3">
    <source>
        <dbReference type="ARBA" id="ARBA00008891"/>
    </source>
</evidence>
<reference evidence="18" key="1">
    <citation type="journal article" date="2016" name="Proc. Natl. Acad. Sci. U.S.A.">
        <title>Chromosome-level assembly of Arabidopsis thaliana Ler reveals the extent of translocation and inversion polymorphisms.</title>
        <authorList>
            <person name="Zapata L."/>
            <person name="Ding J."/>
            <person name="Willing E.M."/>
            <person name="Hartwig B."/>
            <person name="Bezdan D."/>
            <person name="Jiao W.B."/>
            <person name="Patel V."/>
            <person name="Velikkakam James G."/>
            <person name="Koornneef M."/>
            <person name="Ossowski S."/>
            <person name="Schneeberger K."/>
        </authorList>
    </citation>
    <scope>NUCLEOTIDE SEQUENCE [LARGE SCALE GENOMIC DNA]</scope>
    <source>
        <strain evidence="18">cv. Landsberg erecta</strain>
    </source>
</reference>
<evidence type="ECO:0000256" key="15">
    <source>
        <dbReference type="RuleBase" id="RU000589"/>
    </source>
</evidence>
<dbReference type="ExpressionAtlas" id="A0A178VXI4">
    <property type="expression patterns" value="baseline and differential"/>
</dbReference>
<keyword evidence="5" id="KW-0134">Cell wall</keyword>
<evidence type="ECO:0000256" key="4">
    <source>
        <dbReference type="ARBA" id="ARBA00013229"/>
    </source>
</evidence>
<comment type="similarity">
    <text evidence="3">Belongs to the pectinesterase family.</text>
</comment>
<organism evidence="17 18">
    <name type="scientific">Arabidopsis thaliana</name>
    <name type="common">Mouse-ear cress</name>
    <dbReference type="NCBI Taxonomy" id="3702"/>
    <lineage>
        <taxon>Eukaryota</taxon>
        <taxon>Viridiplantae</taxon>
        <taxon>Streptophyta</taxon>
        <taxon>Embryophyta</taxon>
        <taxon>Tracheophyta</taxon>
        <taxon>Spermatophyta</taxon>
        <taxon>Magnoliopsida</taxon>
        <taxon>eudicotyledons</taxon>
        <taxon>Gunneridae</taxon>
        <taxon>Pentapetalae</taxon>
        <taxon>rosids</taxon>
        <taxon>malvids</taxon>
        <taxon>Brassicales</taxon>
        <taxon>Brassicaceae</taxon>
        <taxon>Camelineae</taxon>
        <taxon>Arabidopsis</taxon>
    </lineage>
</organism>
<comment type="caution">
    <text evidence="17">The sequence shown here is derived from an EMBL/GenBank/DDBJ whole genome shotgun (WGS) entry which is preliminary data.</text>
</comment>
<comment type="pathway">
    <text evidence="2 15">Glycan metabolism; pectin degradation; 2-dehydro-3-deoxy-D-gluconate from pectin: step 1/5.</text>
</comment>
<comment type="catalytic activity">
    <reaction evidence="12 15">
        <text>[(1-&gt;4)-alpha-D-galacturonosyl methyl ester](n) + n H2O = [(1-&gt;4)-alpha-D-galacturonosyl](n) + n methanol + n H(+)</text>
        <dbReference type="Rhea" id="RHEA:22380"/>
        <dbReference type="Rhea" id="RHEA-COMP:14570"/>
        <dbReference type="Rhea" id="RHEA-COMP:14573"/>
        <dbReference type="ChEBI" id="CHEBI:15377"/>
        <dbReference type="ChEBI" id="CHEBI:15378"/>
        <dbReference type="ChEBI" id="CHEBI:17790"/>
        <dbReference type="ChEBI" id="CHEBI:140522"/>
        <dbReference type="ChEBI" id="CHEBI:140523"/>
        <dbReference type="EC" id="3.1.1.11"/>
    </reaction>
</comment>
<dbReference type="InterPro" id="IPR033131">
    <property type="entry name" value="Pectinesterase_Asp_AS"/>
</dbReference>
<feature type="active site" evidence="14">
    <location>
        <position position="198"/>
    </location>
</feature>
<dbReference type="Proteomes" id="UP000078284">
    <property type="component" value="Chromosome 2"/>
</dbReference>
<keyword evidence="6" id="KW-0964">Secreted</keyword>
<dbReference type="GO" id="GO:0045490">
    <property type="term" value="P:pectin catabolic process"/>
    <property type="evidence" value="ECO:0007669"/>
    <property type="project" value="UniProtKB-UniRule"/>
</dbReference>
<evidence type="ECO:0000313" key="17">
    <source>
        <dbReference type="EMBL" id="OAP10141.1"/>
    </source>
</evidence>
<dbReference type="InterPro" id="IPR011050">
    <property type="entry name" value="Pectin_lyase_fold/virulence"/>
</dbReference>
<dbReference type="SUPFAM" id="SSF51126">
    <property type="entry name" value="Pectin lyase-like"/>
    <property type="match status" value="1"/>
</dbReference>
<evidence type="ECO:0000256" key="10">
    <source>
        <dbReference type="ARBA" id="ARBA00023180"/>
    </source>
</evidence>
<dbReference type="FunFam" id="2.160.20.10:FF:000033">
    <property type="entry name" value="Pectinesterase"/>
    <property type="match status" value="1"/>
</dbReference>
<dbReference type="GO" id="GO:0030599">
    <property type="term" value="F:pectinesterase activity"/>
    <property type="evidence" value="ECO:0007669"/>
    <property type="project" value="UniProtKB-UniRule"/>
</dbReference>
<evidence type="ECO:0000256" key="1">
    <source>
        <dbReference type="ARBA" id="ARBA00004191"/>
    </source>
</evidence>
<name>A0A178VXI4_ARATH</name>
<keyword evidence="11" id="KW-0961">Cell wall biogenesis/degradation</keyword>
<dbReference type="EMBL" id="LUHQ01000002">
    <property type="protein sequence ID" value="OAP10141.1"/>
    <property type="molecule type" value="Genomic_DNA"/>
</dbReference>
<evidence type="ECO:0000256" key="5">
    <source>
        <dbReference type="ARBA" id="ARBA00022512"/>
    </source>
</evidence>
<evidence type="ECO:0000256" key="2">
    <source>
        <dbReference type="ARBA" id="ARBA00005184"/>
    </source>
</evidence>
<keyword evidence="9 15" id="KW-0063">Aspartyl esterase</keyword>
<gene>
    <name evidence="17" type="ordered locus">AXX17_At2g33410</name>
</gene>
<evidence type="ECO:0000256" key="6">
    <source>
        <dbReference type="ARBA" id="ARBA00022525"/>
    </source>
</evidence>
<feature type="chain" id="PRO_5026378380" description="Pectinesterase" evidence="15">
    <location>
        <begin position="20"/>
        <end position="336"/>
    </location>
</feature>
<evidence type="ECO:0000256" key="11">
    <source>
        <dbReference type="ARBA" id="ARBA00023316"/>
    </source>
</evidence>
<evidence type="ECO:0000256" key="7">
    <source>
        <dbReference type="ARBA" id="ARBA00022729"/>
    </source>
</evidence>
<dbReference type="EC" id="3.1.1.11" evidence="4 15"/>
<dbReference type="GO" id="GO:0042545">
    <property type="term" value="P:cell wall modification"/>
    <property type="evidence" value="ECO:0007669"/>
    <property type="project" value="UniProtKB-UniRule"/>
</dbReference>
<evidence type="ECO:0000313" key="18">
    <source>
        <dbReference type="Proteomes" id="UP000078284"/>
    </source>
</evidence>
<evidence type="ECO:0000256" key="13">
    <source>
        <dbReference type="ARBA" id="ARBA00057335"/>
    </source>
</evidence>
<evidence type="ECO:0000256" key="12">
    <source>
        <dbReference type="ARBA" id="ARBA00047928"/>
    </source>
</evidence>
<dbReference type="PANTHER" id="PTHR31321">
    <property type="entry name" value="ACYL-COA THIOESTER HYDROLASE YBHC-RELATED"/>
    <property type="match status" value="1"/>
</dbReference>
<evidence type="ECO:0000259" key="16">
    <source>
        <dbReference type="Pfam" id="PF01095"/>
    </source>
</evidence>
<evidence type="ECO:0000256" key="14">
    <source>
        <dbReference type="PROSITE-ProRule" id="PRU10040"/>
    </source>
</evidence>
<keyword evidence="7 15" id="KW-0732">Signal</keyword>
<keyword evidence="8 15" id="KW-0378">Hydrolase</keyword>
<dbReference type="InterPro" id="IPR000070">
    <property type="entry name" value="Pectinesterase_cat"/>
</dbReference>
<dbReference type="PROSITE" id="PS00503">
    <property type="entry name" value="PECTINESTERASE_2"/>
    <property type="match status" value="1"/>
</dbReference>
<evidence type="ECO:0000256" key="8">
    <source>
        <dbReference type="ARBA" id="ARBA00022801"/>
    </source>
</evidence>
<dbReference type="Pfam" id="PF01095">
    <property type="entry name" value="Pectinesterase"/>
    <property type="match status" value="1"/>
</dbReference>
<comment type="subcellular location">
    <subcellularLocation>
        <location evidence="1">Secreted</location>
        <location evidence="1">Cell wall</location>
    </subcellularLocation>
</comment>
<keyword evidence="10" id="KW-0325">Glycoprotein</keyword>
<proteinExistence type="inferred from homology"/>
<dbReference type="UniPathway" id="UPA00545">
    <property type="reaction ID" value="UER00823"/>
</dbReference>
<accession>A0A178VXI4</accession>